<proteinExistence type="predicted"/>
<sequence length="111" mass="12928">MHRFNIDLHRYINASGLHRDCFWDSCTDSCWYAPVQTYQLHRFKTSLHWFMNTKKIIYFSGNLAPIHGPFAPAQLAQDFQPATLELLAPVNHDDAPIQQAQFCPLYLFWAG</sequence>
<organism evidence="1 2">
    <name type="scientific">Trifolium medium</name>
    <dbReference type="NCBI Taxonomy" id="97028"/>
    <lineage>
        <taxon>Eukaryota</taxon>
        <taxon>Viridiplantae</taxon>
        <taxon>Streptophyta</taxon>
        <taxon>Embryophyta</taxon>
        <taxon>Tracheophyta</taxon>
        <taxon>Spermatophyta</taxon>
        <taxon>Magnoliopsida</taxon>
        <taxon>eudicotyledons</taxon>
        <taxon>Gunneridae</taxon>
        <taxon>Pentapetalae</taxon>
        <taxon>rosids</taxon>
        <taxon>fabids</taxon>
        <taxon>Fabales</taxon>
        <taxon>Fabaceae</taxon>
        <taxon>Papilionoideae</taxon>
        <taxon>50 kb inversion clade</taxon>
        <taxon>NPAAA clade</taxon>
        <taxon>Hologalegina</taxon>
        <taxon>IRL clade</taxon>
        <taxon>Trifolieae</taxon>
        <taxon>Trifolium</taxon>
    </lineage>
</organism>
<reference evidence="1 2" key="1">
    <citation type="journal article" date="2018" name="Front. Plant Sci.">
        <title>Red Clover (Trifolium pratense) and Zigzag Clover (T. medium) - A Picture of Genomic Similarities and Differences.</title>
        <authorList>
            <person name="Dluhosova J."/>
            <person name="Istvanek J."/>
            <person name="Nedelnik J."/>
            <person name="Repkova J."/>
        </authorList>
    </citation>
    <scope>NUCLEOTIDE SEQUENCE [LARGE SCALE GENOMIC DNA]</scope>
    <source>
        <strain evidence="2">cv. 10/8</strain>
        <tissue evidence="1">Leaf</tissue>
    </source>
</reference>
<accession>A0A392MYF1</accession>
<keyword evidence="2" id="KW-1185">Reference proteome</keyword>
<comment type="caution">
    <text evidence="1">The sequence shown here is derived from an EMBL/GenBank/DDBJ whole genome shotgun (WGS) entry which is preliminary data.</text>
</comment>
<name>A0A392MYF1_9FABA</name>
<dbReference type="AlphaFoldDB" id="A0A392MYF1"/>
<evidence type="ECO:0000313" key="1">
    <source>
        <dbReference type="EMBL" id="MCH92342.1"/>
    </source>
</evidence>
<dbReference type="EMBL" id="LXQA010022472">
    <property type="protein sequence ID" value="MCH92342.1"/>
    <property type="molecule type" value="Genomic_DNA"/>
</dbReference>
<protein>
    <submittedName>
        <fullName evidence="1">Uncharacterized protein</fullName>
    </submittedName>
</protein>
<dbReference type="Proteomes" id="UP000265520">
    <property type="component" value="Unassembled WGS sequence"/>
</dbReference>
<gene>
    <name evidence="1" type="ORF">A2U01_0013279</name>
</gene>
<evidence type="ECO:0000313" key="2">
    <source>
        <dbReference type="Proteomes" id="UP000265520"/>
    </source>
</evidence>